<proteinExistence type="predicted"/>
<organism evidence="10 11">
    <name type="scientific">Acanthamoeba castellanii (strain ATCC 30010 / Neff)</name>
    <dbReference type="NCBI Taxonomy" id="1257118"/>
    <lineage>
        <taxon>Eukaryota</taxon>
        <taxon>Amoebozoa</taxon>
        <taxon>Discosea</taxon>
        <taxon>Longamoebia</taxon>
        <taxon>Centramoebida</taxon>
        <taxon>Acanthamoebidae</taxon>
        <taxon>Acanthamoeba</taxon>
    </lineage>
</organism>
<keyword evidence="4" id="KW-0255">Endonuclease</keyword>
<name>L8HFG6_ACACF</name>
<dbReference type="InterPro" id="IPR013761">
    <property type="entry name" value="SAM/pointed_sf"/>
</dbReference>
<dbReference type="InterPro" id="IPR001660">
    <property type="entry name" value="SAM"/>
</dbReference>
<keyword evidence="2" id="KW-0963">Cytoplasm</keyword>
<feature type="repeat" description="ANK" evidence="6">
    <location>
        <begin position="335"/>
        <end position="367"/>
    </location>
</feature>
<keyword evidence="6" id="KW-0040">ANK repeat</keyword>
<dbReference type="EMBL" id="KB007834">
    <property type="protein sequence ID" value="ELR24264.1"/>
    <property type="molecule type" value="Genomic_DNA"/>
</dbReference>
<dbReference type="InterPro" id="IPR036770">
    <property type="entry name" value="Ankyrin_rpt-contain_sf"/>
</dbReference>
<keyword evidence="3" id="KW-0540">Nuclease</keyword>
<dbReference type="GO" id="GO:0016891">
    <property type="term" value="F:RNA endonuclease activity producing 5'-phosphomonoesters, hydrolytic mechanism"/>
    <property type="evidence" value="ECO:0007669"/>
    <property type="project" value="TreeGrafter"/>
</dbReference>
<feature type="transmembrane region" description="Helical" evidence="8">
    <location>
        <begin position="568"/>
        <end position="589"/>
    </location>
</feature>
<feature type="domain" description="SAM" evidence="9">
    <location>
        <begin position="475"/>
        <end position="541"/>
    </location>
</feature>
<evidence type="ECO:0000313" key="10">
    <source>
        <dbReference type="EMBL" id="ELR24264.1"/>
    </source>
</evidence>
<feature type="region of interest" description="Disordered" evidence="7">
    <location>
        <begin position="424"/>
        <end position="483"/>
    </location>
</feature>
<evidence type="ECO:0000256" key="7">
    <source>
        <dbReference type="SAM" id="MobiDB-lite"/>
    </source>
</evidence>
<dbReference type="InterPro" id="IPR002110">
    <property type="entry name" value="Ankyrin_rpt"/>
</dbReference>
<feature type="repeat" description="ANK" evidence="6">
    <location>
        <begin position="368"/>
        <end position="401"/>
    </location>
</feature>
<dbReference type="Pfam" id="PF00023">
    <property type="entry name" value="Ank"/>
    <property type="match status" value="1"/>
</dbReference>
<dbReference type="InterPro" id="IPR007581">
    <property type="entry name" value="Endonuclease-V"/>
</dbReference>
<keyword evidence="8" id="KW-0472">Membrane</keyword>
<dbReference type="Gene3D" id="1.10.150.50">
    <property type="entry name" value="Transcription Factor, Ets-1"/>
    <property type="match status" value="1"/>
</dbReference>
<evidence type="ECO:0000256" key="1">
    <source>
        <dbReference type="ARBA" id="ARBA00004496"/>
    </source>
</evidence>
<dbReference type="VEuPathDB" id="AmoebaDB:ACA1_169220"/>
<dbReference type="Pfam" id="PF00536">
    <property type="entry name" value="SAM_1"/>
    <property type="match status" value="1"/>
</dbReference>
<dbReference type="GO" id="GO:0005730">
    <property type="term" value="C:nucleolus"/>
    <property type="evidence" value="ECO:0007669"/>
    <property type="project" value="TreeGrafter"/>
</dbReference>
<dbReference type="OrthoDB" id="20018at2759"/>
<dbReference type="KEGG" id="acan:ACA1_169220"/>
<keyword evidence="11" id="KW-1185">Reference proteome</keyword>
<accession>L8HFG6</accession>
<evidence type="ECO:0000259" key="9">
    <source>
        <dbReference type="SMART" id="SM00454"/>
    </source>
</evidence>
<evidence type="ECO:0000256" key="5">
    <source>
        <dbReference type="ARBA" id="ARBA00022801"/>
    </source>
</evidence>
<dbReference type="Gene3D" id="1.25.40.20">
    <property type="entry name" value="Ankyrin repeat-containing domain"/>
    <property type="match status" value="3"/>
</dbReference>
<dbReference type="GeneID" id="14925280"/>
<dbReference type="PROSITE" id="PS50088">
    <property type="entry name" value="ANK_REPEAT"/>
    <property type="match status" value="4"/>
</dbReference>
<evidence type="ECO:0000256" key="2">
    <source>
        <dbReference type="ARBA" id="ARBA00022490"/>
    </source>
</evidence>
<comment type="subcellular location">
    <subcellularLocation>
        <location evidence="1">Cytoplasm</location>
    </subcellularLocation>
</comment>
<dbReference type="SMART" id="SM00454">
    <property type="entry name" value="SAM"/>
    <property type="match status" value="1"/>
</dbReference>
<feature type="compositionally biased region" description="Basic and acidic residues" evidence="7">
    <location>
        <begin position="424"/>
        <end position="434"/>
    </location>
</feature>
<keyword evidence="5" id="KW-0378">Hydrolase</keyword>
<dbReference type="PROSITE" id="PS50297">
    <property type="entry name" value="ANK_REP_REGION"/>
    <property type="match status" value="3"/>
</dbReference>
<dbReference type="AlphaFoldDB" id="L8HFG6"/>
<dbReference type="CDD" id="cd09487">
    <property type="entry name" value="SAM_superfamily"/>
    <property type="match status" value="1"/>
</dbReference>
<dbReference type="SUPFAM" id="SSF47769">
    <property type="entry name" value="SAM/Pointed domain"/>
    <property type="match status" value="1"/>
</dbReference>
<sequence>MPPVVYEIYKVVELTAPYIPGYLAFREVPALVGLIDHIRRNKPQYLPQVLLVDGNGVLHYGGFGSACQLGVVSGIPTIGVAKKLLCVDGLTSEVDIDRWLARCQQLGREWVEIEGRSGQIHGAMIRPQSGRQTAAARSRGGSADPPTPLFVSLGHRVSLQTAVQVTLACIQRTMPEPIDQADLRSREHVRKLNQDCKRKGEQRPPYGLMLEKLENRADTNKLNKAKQSALLIAIAEFCGEEIITALLDHNAEVNVKDADGLTALQLAARSDQEAVVRRAAAHLMVRLLLERGADPNVNTAAEGLSALHYAASRGNSNATQLLLSRAANKDALNKQGETPLFTAINADAYEVARELVNSDCDLNVQDKDGDTALHLLAARSDAVALVRLILAKKPDLSVRNKQGDTALECARSKAMRDLLVEHGAEGDVKKHQAEVVEEETPSPAQEPTTKKSRAEAVEEEDGEKSAKKLRHRTPRKNEDDSEVSEFLSKAGLEVHAPRFRRNKLVDLEDLEGLDEKQLKKMNITAGEREKIMTELIAIQPELNARRVAREKAEREALQAKANAASSPALLWAVVGGVVVLLAVVIFITAQG</sequence>
<keyword evidence="8" id="KW-1133">Transmembrane helix</keyword>
<feature type="repeat" description="ANK" evidence="6">
    <location>
        <begin position="302"/>
        <end position="334"/>
    </location>
</feature>
<dbReference type="GO" id="GO:0006281">
    <property type="term" value="P:DNA repair"/>
    <property type="evidence" value="ECO:0007669"/>
    <property type="project" value="InterPro"/>
</dbReference>
<evidence type="ECO:0000256" key="8">
    <source>
        <dbReference type="SAM" id="Phobius"/>
    </source>
</evidence>
<dbReference type="RefSeq" id="XP_004353940.1">
    <property type="nucleotide sequence ID" value="XM_004353888.1"/>
</dbReference>
<evidence type="ECO:0000256" key="6">
    <source>
        <dbReference type="PROSITE-ProRule" id="PRU00023"/>
    </source>
</evidence>
<evidence type="ECO:0000256" key="4">
    <source>
        <dbReference type="ARBA" id="ARBA00022759"/>
    </source>
</evidence>
<gene>
    <name evidence="10" type="ORF">ACA1_169220</name>
</gene>
<dbReference type="PANTHER" id="PTHR28511">
    <property type="entry name" value="ENDONUCLEASE V"/>
    <property type="match status" value="1"/>
</dbReference>
<dbReference type="GO" id="GO:0003727">
    <property type="term" value="F:single-stranded RNA binding"/>
    <property type="evidence" value="ECO:0007669"/>
    <property type="project" value="TreeGrafter"/>
</dbReference>
<feature type="repeat" description="ANK" evidence="6">
    <location>
        <begin position="259"/>
        <end position="300"/>
    </location>
</feature>
<keyword evidence="8" id="KW-0812">Transmembrane</keyword>
<dbReference type="Proteomes" id="UP000011083">
    <property type="component" value="Unassembled WGS sequence"/>
</dbReference>
<dbReference type="Gene3D" id="3.30.2170.10">
    <property type="entry name" value="archaeoglobus fulgidus dsm 4304 superfamily"/>
    <property type="match status" value="1"/>
</dbReference>
<dbReference type="SUPFAM" id="SSF48403">
    <property type="entry name" value="Ankyrin repeat"/>
    <property type="match status" value="1"/>
</dbReference>
<reference evidence="10 11" key="1">
    <citation type="journal article" date="2013" name="Genome Biol.">
        <title>Genome of Acanthamoeba castellanii highlights extensive lateral gene transfer and early evolution of tyrosine kinase signaling.</title>
        <authorList>
            <person name="Clarke M."/>
            <person name="Lohan A.J."/>
            <person name="Liu B."/>
            <person name="Lagkouvardos I."/>
            <person name="Roy S."/>
            <person name="Zafar N."/>
            <person name="Bertelli C."/>
            <person name="Schilde C."/>
            <person name="Kianianmomeni A."/>
            <person name="Burglin T.R."/>
            <person name="Frech C."/>
            <person name="Turcotte B."/>
            <person name="Kopec K.O."/>
            <person name="Synnott J.M."/>
            <person name="Choo C."/>
            <person name="Paponov I."/>
            <person name="Finkler A."/>
            <person name="Soon Heng Tan C."/>
            <person name="Hutchins A.P."/>
            <person name="Weinmeier T."/>
            <person name="Rattei T."/>
            <person name="Chu J.S."/>
            <person name="Gimenez G."/>
            <person name="Irimia M."/>
            <person name="Rigden D.J."/>
            <person name="Fitzpatrick D.A."/>
            <person name="Lorenzo-Morales J."/>
            <person name="Bateman A."/>
            <person name="Chiu C.H."/>
            <person name="Tang P."/>
            <person name="Hegemann P."/>
            <person name="Fromm H."/>
            <person name="Raoult D."/>
            <person name="Greub G."/>
            <person name="Miranda-Saavedra D."/>
            <person name="Chen N."/>
            <person name="Nash P."/>
            <person name="Ginger M.L."/>
            <person name="Horn M."/>
            <person name="Schaap P."/>
            <person name="Caler L."/>
            <person name="Loftus B."/>
        </authorList>
    </citation>
    <scope>NUCLEOTIDE SEQUENCE [LARGE SCALE GENOMIC DNA]</scope>
    <source>
        <strain evidence="10 11">Neff</strain>
    </source>
</reference>
<dbReference type="CDD" id="cd06559">
    <property type="entry name" value="Endonuclease_V"/>
    <property type="match status" value="1"/>
</dbReference>
<evidence type="ECO:0000256" key="3">
    <source>
        <dbReference type="ARBA" id="ARBA00022722"/>
    </source>
</evidence>
<protein>
    <submittedName>
        <fullName evidence="10">SAM domain (Sterile alpha motif) domain containing protein</fullName>
    </submittedName>
</protein>
<dbReference type="Pfam" id="PF12796">
    <property type="entry name" value="Ank_2"/>
    <property type="match status" value="2"/>
</dbReference>
<dbReference type="PANTHER" id="PTHR28511:SF1">
    <property type="entry name" value="ENDONUCLEASE V"/>
    <property type="match status" value="1"/>
</dbReference>
<dbReference type="SMART" id="SM00248">
    <property type="entry name" value="ANK"/>
    <property type="match status" value="5"/>
</dbReference>
<evidence type="ECO:0000313" key="11">
    <source>
        <dbReference type="Proteomes" id="UP000011083"/>
    </source>
</evidence>
<dbReference type="GO" id="GO:0005737">
    <property type="term" value="C:cytoplasm"/>
    <property type="evidence" value="ECO:0007669"/>
    <property type="project" value="UniProtKB-SubCell"/>
</dbReference>
<dbReference type="Pfam" id="PF04493">
    <property type="entry name" value="Endonuclease_5"/>
    <property type="match status" value="1"/>
</dbReference>